<comment type="caution">
    <text evidence="2">The sequence shown here is derived from an EMBL/GenBank/DDBJ whole genome shotgun (WGS) entry which is preliminary data.</text>
</comment>
<keyword evidence="3" id="KW-1185">Reference proteome</keyword>
<protein>
    <submittedName>
        <fullName evidence="2">Uncharacterized protein</fullName>
    </submittedName>
</protein>
<gene>
    <name evidence="2" type="ORF">LCOR_02149.1</name>
</gene>
<dbReference type="VEuPathDB" id="FungiDB:LCOR_02149.1"/>
<feature type="region of interest" description="Disordered" evidence="1">
    <location>
        <begin position="44"/>
        <end position="94"/>
    </location>
</feature>
<feature type="compositionally biased region" description="Polar residues" evidence="1">
    <location>
        <begin position="81"/>
        <end position="94"/>
    </location>
</feature>
<accession>A0A068RLC9</accession>
<dbReference type="EMBL" id="CBTN010000006">
    <property type="protein sequence ID" value="CDH50437.1"/>
    <property type="molecule type" value="Genomic_DNA"/>
</dbReference>
<evidence type="ECO:0000256" key="1">
    <source>
        <dbReference type="SAM" id="MobiDB-lite"/>
    </source>
</evidence>
<proteinExistence type="predicted"/>
<evidence type="ECO:0000313" key="3">
    <source>
        <dbReference type="Proteomes" id="UP000027586"/>
    </source>
</evidence>
<dbReference type="AlphaFoldDB" id="A0A068RLC9"/>
<dbReference type="Proteomes" id="UP000027586">
    <property type="component" value="Unassembled WGS sequence"/>
</dbReference>
<name>A0A068RLC9_9FUNG</name>
<reference evidence="2" key="1">
    <citation type="submission" date="2013-08" db="EMBL/GenBank/DDBJ databases">
        <title>Gene expansion shapes genome architecture in the human pathogen Lichtheimia corymbifera: an evolutionary genomics analysis in the ancient terrestrial Mucorales (Mucoromycotina).</title>
        <authorList>
            <person name="Schwartze V.U."/>
            <person name="Winter S."/>
            <person name="Shelest E."/>
            <person name="Marcet-Houben M."/>
            <person name="Horn F."/>
            <person name="Wehner S."/>
            <person name="Hoffmann K."/>
            <person name="Riege K."/>
            <person name="Sammeth M."/>
            <person name="Nowrousian M."/>
            <person name="Valiante V."/>
            <person name="Linde J."/>
            <person name="Jacobsen I.D."/>
            <person name="Marz M."/>
            <person name="Brakhage A.A."/>
            <person name="Gabaldon T."/>
            <person name="Bocker S."/>
            <person name="Voigt K."/>
        </authorList>
    </citation>
    <scope>NUCLEOTIDE SEQUENCE [LARGE SCALE GENOMIC DNA]</scope>
    <source>
        <strain evidence="2">FSU 9682</strain>
    </source>
</reference>
<sequence>MQNVNTGVRVRKSGCGNNIYEAFFVKQTRASTYDGSFTRLSGEGHHRVPMTIPGISSARTNKETSFWEGTRNGHQEGRGGRTNQTTRSCVSAIS</sequence>
<evidence type="ECO:0000313" key="2">
    <source>
        <dbReference type="EMBL" id="CDH50437.1"/>
    </source>
</evidence>
<organism evidence="2 3">
    <name type="scientific">Lichtheimia corymbifera JMRC:FSU:9682</name>
    <dbReference type="NCBI Taxonomy" id="1263082"/>
    <lineage>
        <taxon>Eukaryota</taxon>
        <taxon>Fungi</taxon>
        <taxon>Fungi incertae sedis</taxon>
        <taxon>Mucoromycota</taxon>
        <taxon>Mucoromycotina</taxon>
        <taxon>Mucoromycetes</taxon>
        <taxon>Mucorales</taxon>
        <taxon>Lichtheimiaceae</taxon>
        <taxon>Lichtheimia</taxon>
    </lineage>
</organism>